<accession>A0A177TJS0</accession>
<feature type="compositionally biased region" description="Low complexity" evidence="1">
    <location>
        <begin position="98"/>
        <end position="189"/>
    </location>
</feature>
<proteinExistence type="predicted"/>
<evidence type="ECO:0000313" key="3">
    <source>
        <dbReference type="Proteomes" id="UP000077521"/>
    </source>
</evidence>
<organism evidence="2 3">
    <name type="scientific">Tilletia indica</name>
    <dbReference type="NCBI Taxonomy" id="43049"/>
    <lineage>
        <taxon>Eukaryota</taxon>
        <taxon>Fungi</taxon>
        <taxon>Dikarya</taxon>
        <taxon>Basidiomycota</taxon>
        <taxon>Ustilaginomycotina</taxon>
        <taxon>Exobasidiomycetes</taxon>
        <taxon>Tilletiales</taxon>
        <taxon>Tilletiaceae</taxon>
        <taxon>Tilletia</taxon>
    </lineage>
</organism>
<name>A0A177TJS0_9BASI</name>
<reference evidence="2" key="1">
    <citation type="submission" date="2016-04" db="EMBL/GenBank/DDBJ databases">
        <authorList>
            <person name="Nguyen H.D."/>
            <person name="Samba Siva P."/>
            <person name="Cullis J."/>
            <person name="Levesque C.A."/>
            <person name="Hambleton S."/>
        </authorList>
    </citation>
    <scope>NUCLEOTIDE SEQUENCE</scope>
    <source>
        <strain evidence="2">DAOMC 236416</strain>
    </source>
</reference>
<keyword evidence="3" id="KW-1185">Reference proteome</keyword>
<reference evidence="2" key="2">
    <citation type="journal article" date="2019" name="IMA Fungus">
        <title>Genome sequencing and comparison of five Tilletia species to identify candidate genes for the detection of regulated species infecting wheat.</title>
        <authorList>
            <person name="Nguyen H.D.T."/>
            <person name="Sultana T."/>
            <person name="Kesanakurti P."/>
            <person name="Hambleton S."/>
        </authorList>
    </citation>
    <scope>NUCLEOTIDE SEQUENCE</scope>
    <source>
        <strain evidence="2">DAOMC 236416</strain>
    </source>
</reference>
<sequence length="226" mass="24477">MPALRVKVSRPNRYYIADRIKGHRLNPTTDEEEAFVQWADSYVPLYMFSNQQQAQDDVNDIKQAERQRRAGARNTDGPHQDDEPLLDNPRQDSPSFTPAAPSLPTLRSSSSSEASSLPTSTPSSSSDAPQQDSPSRRSPSAGPSSLPTSTPSSSSDSPRQVSPSRLSPSAGTSSLTAASSSRPSSSSRPPQKRSVASWRKILDNTTNPQRRAQIESRIAQLAQSSS</sequence>
<feature type="compositionally biased region" description="Basic and acidic residues" evidence="1">
    <location>
        <begin position="59"/>
        <end position="68"/>
    </location>
</feature>
<evidence type="ECO:0000313" key="2">
    <source>
        <dbReference type="EMBL" id="KAE8257208.1"/>
    </source>
</evidence>
<feature type="region of interest" description="Disordered" evidence="1">
    <location>
        <begin position="53"/>
        <end position="226"/>
    </location>
</feature>
<comment type="caution">
    <text evidence="2">The sequence shown here is derived from an EMBL/GenBank/DDBJ whole genome shotgun (WGS) entry which is preliminary data.</text>
</comment>
<dbReference type="Proteomes" id="UP000077521">
    <property type="component" value="Unassembled WGS sequence"/>
</dbReference>
<dbReference type="AlphaFoldDB" id="A0A177TJS0"/>
<protein>
    <submittedName>
        <fullName evidence="2">Uncharacterized protein</fullName>
    </submittedName>
</protein>
<gene>
    <name evidence="2" type="ORF">A4X13_0g2519</name>
</gene>
<evidence type="ECO:0000256" key="1">
    <source>
        <dbReference type="SAM" id="MobiDB-lite"/>
    </source>
</evidence>
<dbReference type="EMBL" id="LWDF02000121">
    <property type="protein sequence ID" value="KAE8257208.1"/>
    <property type="molecule type" value="Genomic_DNA"/>
</dbReference>